<evidence type="ECO:0000313" key="2">
    <source>
        <dbReference type="EMBL" id="DAE02782.1"/>
    </source>
</evidence>
<evidence type="ECO:0000256" key="1">
    <source>
        <dbReference type="SAM" id="MobiDB-lite"/>
    </source>
</evidence>
<dbReference type="EMBL" id="BK015352">
    <property type="protein sequence ID" value="DAE02782.1"/>
    <property type="molecule type" value="Genomic_DNA"/>
</dbReference>
<name>A0A8S5P6S1_9CAUD</name>
<reference evidence="2" key="1">
    <citation type="journal article" date="2021" name="Proc. Natl. Acad. Sci. U.S.A.">
        <title>A Catalog of Tens of Thousands of Viruses from Human Metagenomes Reveals Hidden Associations with Chronic Diseases.</title>
        <authorList>
            <person name="Tisza M.J."/>
            <person name="Buck C.B."/>
        </authorList>
    </citation>
    <scope>NUCLEOTIDE SEQUENCE</scope>
    <source>
        <strain evidence="2">CtEwD1</strain>
    </source>
</reference>
<protein>
    <submittedName>
        <fullName evidence="2">Tail fiber protein</fullName>
    </submittedName>
</protein>
<feature type="region of interest" description="Disordered" evidence="1">
    <location>
        <begin position="308"/>
        <end position="333"/>
    </location>
</feature>
<organism evidence="2">
    <name type="scientific">Myoviridae sp. ctEwD1</name>
    <dbReference type="NCBI Taxonomy" id="2825063"/>
    <lineage>
        <taxon>Viruses</taxon>
        <taxon>Duplodnaviria</taxon>
        <taxon>Heunggongvirae</taxon>
        <taxon>Uroviricota</taxon>
        <taxon>Caudoviricetes</taxon>
    </lineage>
</organism>
<sequence length="353" mass="37454">MSNYPQNLLSCPIAQNGDKSAVPVTASQAGTGRLSQEEGWGKWNSLPIGEGGVPPRREDFNSVLYLLSTFISWFQQGGIMQYTATLDYEPGNEVFSAGVKYRCLVANGPGTAKGVVNPSADKTVWSNQDLPSVLAGQVTPFYNCKLGGSDGRRLVPWGSTDAYESYVICDGGSDGRGGNVPNLIDKFLLPSNVADAGKTGGGLSLQVPGVSVNGTVGETVLTIDQIPAHSHTGSTSTTGAHSHGRGTMEITGAIPVDDHKISHVEGAFYQNGSYPNSDNRDSENPSPRASFAASRTWTGYTSYDGTHSHSMNLNNTGGGKGHTHTITSSSETQTLTLDRPPFYRLAYFVKLPE</sequence>
<feature type="region of interest" description="Disordered" evidence="1">
    <location>
        <begin position="269"/>
        <end position="293"/>
    </location>
</feature>
<proteinExistence type="predicted"/>
<dbReference type="SUPFAM" id="SSF88874">
    <property type="entry name" value="Receptor-binding domain of short tail fibre protein gp12"/>
    <property type="match status" value="1"/>
</dbReference>
<accession>A0A8S5P6S1</accession>